<dbReference type="InterPro" id="IPR016181">
    <property type="entry name" value="Acyl_CoA_acyltransferase"/>
</dbReference>
<keyword evidence="3" id="KW-1185">Reference proteome</keyword>
<evidence type="ECO:0000313" key="2">
    <source>
        <dbReference type="EMBL" id="TWP36571.1"/>
    </source>
</evidence>
<evidence type="ECO:0000259" key="1">
    <source>
        <dbReference type="PROSITE" id="PS51186"/>
    </source>
</evidence>
<dbReference type="InterPro" id="IPR000182">
    <property type="entry name" value="GNAT_dom"/>
</dbReference>
<dbReference type="GO" id="GO:0016747">
    <property type="term" value="F:acyltransferase activity, transferring groups other than amino-acyl groups"/>
    <property type="evidence" value="ECO:0007669"/>
    <property type="project" value="InterPro"/>
</dbReference>
<keyword evidence="2" id="KW-0808">Transferase</keyword>
<comment type="caution">
    <text evidence="2">The sequence shown here is derived from an EMBL/GenBank/DDBJ whole genome shotgun (WGS) entry which is preliminary data.</text>
</comment>
<dbReference type="Gene3D" id="3.40.630.30">
    <property type="match status" value="1"/>
</dbReference>
<dbReference type="Pfam" id="PF00583">
    <property type="entry name" value="Acetyltransf_1"/>
    <property type="match status" value="1"/>
</dbReference>
<dbReference type="EMBL" id="VCQV01000011">
    <property type="protein sequence ID" value="TWP36571.1"/>
    <property type="molecule type" value="Genomic_DNA"/>
</dbReference>
<dbReference type="OrthoDB" id="5243635at2"/>
<organism evidence="2 3">
    <name type="scientific">Leekyejoonella antrihumi</name>
    <dbReference type="NCBI Taxonomy" id="1660198"/>
    <lineage>
        <taxon>Bacteria</taxon>
        <taxon>Bacillati</taxon>
        <taxon>Actinomycetota</taxon>
        <taxon>Actinomycetes</taxon>
        <taxon>Micrococcales</taxon>
        <taxon>Dermacoccaceae</taxon>
        <taxon>Leekyejoonella</taxon>
    </lineage>
</organism>
<proteinExistence type="predicted"/>
<dbReference type="AlphaFoldDB" id="A0A563E2Z2"/>
<protein>
    <submittedName>
        <fullName evidence="2">GNAT family N-acetyltransferase</fullName>
    </submittedName>
</protein>
<feature type="domain" description="N-acetyltransferase" evidence="1">
    <location>
        <begin position="1"/>
        <end position="148"/>
    </location>
</feature>
<reference evidence="2 3" key="1">
    <citation type="submission" date="2019-05" db="EMBL/GenBank/DDBJ databases">
        <authorList>
            <person name="Lee S.D."/>
        </authorList>
    </citation>
    <scope>NUCLEOTIDE SEQUENCE [LARGE SCALE GENOMIC DNA]</scope>
    <source>
        <strain evidence="2 3">C5-26</strain>
    </source>
</reference>
<name>A0A563E2Z2_9MICO</name>
<accession>A0A563E2Z2</accession>
<reference evidence="2 3" key="2">
    <citation type="submission" date="2019-08" db="EMBL/GenBank/DDBJ databases">
        <title>Jejuicoccus antrihumi gen. nov., sp. nov., a new member of the family Dermacoccaceae isolated from a cave.</title>
        <authorList>
            <person name="Schumann P."/>
            <person name="Kim I.S."/>
        </authorList>
    </citation>
    <scope>NUCLEOTIDE SEQUENCE [LARGE SCALE GENOMIC DNA]</scope>
    <source>
        <strain evidence="2 3">C5-26</strain>
    </source>
</reference>
<gene>
    <name evidence="2" type="ORF">FGL98_09980</name>
</gene>
<dbReference type="Proteomes" id="UP000320244">
    <property type="component" value="Unassembled WGS sequence"/>
</dbReference>
<sequence length="157" mass="17108">MHVQIWREAYAGLIAPEHLAGLRWQRSAERFRGAAEVGDGEVHRERVAQHVASGALVGIITVGVGRDDDAPTAVELSSLNVLAAHHGTGVATKLVDAALGEQAAYLWVLEGNERAIAFYRKHDFALDGATKWDDRFGVNELRMVRGKPTCSRLLRGS</sequence>
<dbReference type="PROSITE" id="PS51186">
    <property type="entry name" value="GNAT"/>
    <property type="match status" value="1"/>
</dbReference>
<evidence type="ECO:0000313" key="3">
    <source>
        <dbReference type="Proteomes" id="UP000320244"/>
    </source>
</evidence>
<dbReference type="SUPFAM" id="SSF55729">
    <property type="entry name" value="Acyl-CoA N-acyltransferases (Nat)"/>
    <property type="match status" value="1"/>
</dbReference>